<organism evidence="2 3">
    <name type="scientific">Thamnidium elegans</name>
    <dbReference type="NCBI Taxonomy" id="101142"/>
    <lineage>
        <taxon>Eukaryota</taxon>
        <taxon>Fungi</taxon>
        <taxon>Fungi incertae sedis</taxon>
        <taxon>Mucoromycota</taxon>
        <taxon>Mucoromycotina</taxon>
        <taxon>Mucoromycetes</taxon>
        <taxon>Mucorales</taxon>
        <taxon>Mucorineae</taxon>
        <taxon>Mucoraceae</taxon>
        <taxon>Thamnidium</taxon>
    </lineage>
</organism>
<feature type="transmembrane region" description="Helical" evidence="1">
    <location>
        <begin position="40"/>
        <end position="58"/>
    </location>
</feature>
<dbReference type="Proteomes" id="UP000613177">
    <property type="component" value="Unassembled WGS sequence"/>
</dbReference>
<evidence type="ECO:0000313" key="3">
    <source>
        <dbReference type="Proteomes" id="UP000613177"/>
    </source>
</evidence>
<protein>
    <submittedName>
        <fullName evidence="2">Uncharacterized protein</fullName>
    </submittedName>
</protein>
<keyword evidence="3" id="KW-1185">Reference proteome</keyword>
<keyword evidence="1" id="KW-0812">Transmembrane</keyword>
<keyword evidence="1" id="KW-1133">Transmembrane helix</keyword>
<sequence>MDNIGRFVESVSYNFKPGSETDFNDGLGGSWYVSPTSHGIEFLTVAPFYLIMTAYFGYKTILNNKVNYTLLTENRIRPSRSTFETICLVTTIASYAVTVIHKVYTRTEFFLLQCCNLDHGDGMADKTQPVRSPIVV</sequence>
<dbReference type="EMBL" id="JAEPRE010000213">
    <property type="protein sequence ID" value="KAG2230249.1"/>
    <property type="molecule type" value="Genomic_DNA"/>
</dbReference>
<gene>
    <name evidence="2" type="ORF">INT48_009819</name>
</gene>
<keyword evidence="1" id="KW-0472">Membrane</keyword>
<evidence type="ECO:0000313" key="2">
    <source>
        <dbReference type="EMBL" id="KAG2230249.1"/>
    </source>
</evidence>
<name>A0A8H7SH00_9FUNG</name>
<reference evidence="2" key="1">
    <citation type="submission" date="2021-01" db="EMBL/GenBank/DDBJ databases">
        <title>Metabolic potential, ecology and presence of endohyphal bacteria is reflected in genomic diversity of Mucoromycotina.</title>
        <authorList>
            <person name="Muszewska A."/>
            <person name="Okrasinska A."/>
            <person name="Steczkiewicz K."/>
            <person name="Drgas O."/>
            <person name="Orlowska M."/>
            <person name="Perlinska-Lenart U."/>
            <person name="Aleksandrzak-Piekarczyk T."/>
            <person name="Szatraj K."/>
            <person name="Zielenkiewicz U."/>
            <person name="Pilsyk S."/>
            <person name="Malc E."/>
            <person name="Mieczkowski P."/>
            <person name="Kruszewska J.S."/>
            <person name="Biernat P."/>
            <person name="Pawlowska J."/>
        </authorList>
    </citation>
    <scope>NUCLEOTIDE SEQUENCE</scope>
    <source>
        <strain evidence="2">WA0000018081</strain>
    </source>
</reference>
<proteinExistence type="predicted"/>
<evidence type="ECO:0000256" key="1">
    <source>
        <dbReference type="SAM" id="Phobius"/>
    </source>
</evidence>
<dbReference type="AlphaFoldDB" id="A0A8H7SH00"/>
<comment type="caution">
    <text evidence="2">The sequence shown here is derived from an EMBL/GenBank/DDBJ whole genome shotgun (WGS) entry which is preliminary data.</text>
</comment>
<accession>A0A8H7SH00</accession>